<evidence type="ECO:0000256" key="5">
    <source>
        <dbReference type="SAM" id="MobiDB-lite"/>
    </source>
</evidence>
<dbReference type="Proteomes" id="UP000281738">
    <property type="component" value="Unassembled WGS sequence"/>
</dbReference>
<proteinExistence type="predicted"/>
<dbReference type="SUPFAM" id="SSF103473">
    <property type="entry name" value="MFS general substrate transporter"/>
    <property type="match status" value="1"/>
</dbReference>
<gene>
    <name evidence="8" type="ORF">EDD33_2478</name>
</gene>
<feature type="transmembrane region" description="Helical" evidence="6">
    <location>
        <begin position="393"/>
        <end position="415"/>
    </location>
</feature>
<evidence type="ECO:0000313" key="8">
    <source>
        <dbReference type="EMBL" id="ROR91608.1"/>
    </source>
</evidence>
<feature type="transmembrane region" description="Helical" evidence="6">
    <location>
        <begin position="294"/>
        <end position="322"/>
    </location>
</feature>
<protein>
    <submittedName>
        <fullName evidence="8">EmrB/QacA subfamily drug resistance transporter</fullName>
    </submittedName>
</protein>
<accession>A0A3N2CW15</accession>
<dbReference type="PANTHER" id="PTHR42718:SF39">
    <property type="entry name" value="ACTINORHODIN TRANSPORTER-RELATED"/>
    <property type="match status" value="1"/>
</dbReference>
<dbReference type="CDD" id="cd17321">
    <property type="entry name" value="MFS_MMR_MDR_like"/>
    <property type="match status" value="1"/>
</dbReference>
<comment type="caution">
    <text evidence="8">The sequence shown here is derived from an EMBL/GenBank/DDBJ whole genome shotgun (WGS) entry which is preliminary data.</text>
</comment>
<feature type="transmembrane region" description="Helical" evidence="6">
    <location>
        <begin position="36"/>
        <end position="58"/>
    </location>
</feature>
<dbReference type="GO" id="GO:0005886">
    <property type="term" value="C:plasma membrane"/>
    <property type="evidence" value="ECO:0007669"/>
    <property type="project" value="UniProtKB-SubCell"/>
</dbReference>
<feature type="transmembrane region" description="Helical" evidence="6">
    <location>
        <begin position="102"/>
        <end position="121"/>
    </location>
</feature>
<keyword evidence="2 6" id="KW-0812">Transmembrane</keyword>
<dbReference type="RefSeq" id="WP_211332532.1">
    <property type="nucleotide sequence ID" value="NZ_RKHO01000001.1"/>
</dbReference>
<dbReference type="InterPro" id="IPR011701">
    <property type="entry name" value="MFS"/>
</dbReference>
<feature type="transmembrane region" description="Helical" evidence="6">
    <location>
        <begin position="362"/>
        <end position="381"/>
    </location>
</feature>
<dbReference type="Gene3D" id="1.20.1250.20">
    <property type="entry name" value="MFS general substrate transporter like domains"/>
    <property type="match status" value="1"/>
</dbReference>
<feature type="transmembrane region" description="Helical" evidence="6">
    <location>
        <begin position="436"/>
        <end position="455"/>
    </location>
</feature>
<dbReference type="PANTHER" id="PTHR42718">
    <property type="entry name" value="MAJOR FACILITATOR SUPERFAMILY MULTIDRUG TRANSPORTER MFSC"/>
    <property type="match status" value="1"/>
</dbReference>
<feature type="transmembrane region" description="Helical" evidence="6">
    <location>
        <begin position="127"/>
        <end position="148"/>
    </location>
</feature>
<evidence type="ECO:0000256" key="1">
    <source>
        <dbReference type="ARBA" id="ARBA00004651"/>
    </source>
</evidence>
<feature type="transmembrane region" description="Helical" evidence="6">
    <location>
        <begin position="194"/>
        <end position="213"/>
    </location>
</feature>
<keyword evidence="3 6" id="KW-1133">Transmembrane helix</keyword>
<dbReference type="InterPro" id="IPR020846">
    <property type="entry name" value="MFS_dom"/>
</dbReference>
<dbReference type="PRINTS" id="PR01036">
    <property type="entry name" value="TCRTETB"/>
</dbReference>
<dbReference type="EMBL" id="RKHO01000001">
    <property type="protein sequence ID" value="ROR91608.1"/>
    <property type="molecule type" value="Genomic_DNA"/>
</dbReference>
<keyword evidence="9" id="KW-1185">Reference proteome</keyword>
<evidence type="ECO:0000313" key="9">
    <source>
        <dbReference type="Proteomes" id="UP000281738"/>
    </source>
</evidence>
<feature type="compositionally biased region" description="Low complexity" evidence="5">
    <location>
        <begin position="8"/>
        <end position="23"/>
    </location>
</feature>
<feature type="transmembrane region" description="Helical" evidence="6">
    <location>
        <begin position="160"/>
        <end position="182"/>
    </location>
</feature>
<evidence type="ECO:0000259" key="7">
    <source>
        <dbReference type="PROSITE" id="PS50850"/>
    </source>
</evidence>
<dbReference type="InterPro" id="IPR036259">
    <property type="entry name" value="MFS_trans_sf"/>
</dbReference>
<dbReference type="PROSITE" id="PS50850">
    <property type="entry name" value="MFS"/>
    <property type="match status" value="1"/>
</dbReference>
<feature type="transmembrane region" description="Helical" evidence="6">
    <location>
        <begin position="328"/>
        <end position="350"/>
    </location>
</feature>
<dbReference type="AlphaFoldDB" id="A0A3N2CW15"/>
<feature type="transmembrane region" description="Helical" evidence="6">
    <location>
        <begin position="225"/>
        <end position="245"/>
    </location>
</feature>
<comment type="subcellular location">
    <subcellularLocation>
        <location evidence="1">Cell membrane</location>
        <topology evidence="1">Multi-pass membrane protein</topology>
    </subcellularLocation>
</comment>
<dbReference type="GO" id="GO:0022857">
    <property type="term" value="F:transmembrane transporter activity"/>
    <property type="evidence" value="ECO:0007669"/>
    <property type="project" value="InterPro"/>
</dbReference>
<feature type="region of interest" description="Disordered" evidence="5">
    <location>
        <begin position="1"/>
        <end position="29"/>
    </location>
</feature>
<evidence type="ECO:0000256" key="2">
    <source>
        <dbReference type="ARBA" id="ARBA00022692"/>
    </source>
</evidence>
<feature type="transmembrane region" description="Helical" evidence="6">
    <location>
        <begin position="70"/>
        <end position="90"/>
    </location>
</feature>
<feature type="transmembrane region" description="Helical" evidence="6">
    <location>
        <begin position="257"/>
        <end position="274"/>
    </location>
</feature>
<reference evidence="8 9" key="1">
    <citation type="submission" date="2018-11" db="EMBL/GenBank/DDBJ databases">
        <title>Sequencing the genomes of 1000 actinobacteria strains.</title>
        <authorList>
            <person name="Klenk H.-P."/>
        </authorList>
    </citation>
    <scope>NUCLEOTIDE SEQUENCE [LARGE SCALE GENOMIC DNA]</scope>
    <source>
        <strain evidence="8 9">DSM 12652</strain>
    </source>
</reference>
<evidence type="ECO:0000256" key="4">
    <source>
        <dbReference type="ARBA" id="ARBA00023136"/>
    </source>
</evidence>
<name>A0A3N2CW15_9ACTN</name>
<feature type="transmembrane region" description="Helical" evidence="6">
    <location>
        <begin position="467"/>
        <end position="487"/>
    </location>
</feature>
<evidence type="ECO:0000256" key="6">
    <source>
        <dbReference type="SAM" id="Phobius"/>
    </source>
</evidence>
<dbReference type="Gene3D" id="1.20.1720.10">
    <property type="entry name" value="Multidrug resistance protein D"/>
    <property type="match status" value="1"/>
</dbReference>
<evidence type="ECO:0000256" key="3">
    <source>
        <dbReference type="ARBA" id="ARBA00022989"/>
    </source>
</evidence>
<sequence length="513" mass="53073">MREDDRAGAAATGGRAGQDSGQDSGHDSGHDDRWRALAVCLVAGGMCLLDVSIVNVALPSIREGLGASDSQVQWVVAGYSLAFGMALVPAGRLGDARSRRTVFMWGVALFTLASAACGAAPTAWAIAVARVVQGVGGGMITPQVSGFIQNLFRGPERGRAFGLFGASIGISTAIGPLLGGLLVQLGGPEWGWRLVFYVNLPVGLLLLVLARKWLPRVPPGRRQSLDPVGVLLFAAAMLLVLLPVVEGDQGAPLSQRPWWLAGVAVVVLGVFYGWERHWSGRGRETLVDLSLARVPSYVFGLGLGTFYFAGFTSIFIVLTLYLQSGLRYSALEAGLTQLPFAAGSAVTAFYGGRVVQRWGRALVLGGLVTITAALVGIDLLLPRLDGHVGLSLAPLLLLAGAGGGLVISPNITLALDEVDPARAGAGGGLLQTAQRVGSALGVAVVLAQFFGSLAATRGDYAEALSTSLRTTIGLVVVALLLGLADLVRRVRTPGASVTPAATGRAPEPDHGRG</sequence>
<keyword evidence="4 6" id="KW-0472">Membrane</keyword>
<dbReference type="Pfam" id="PF07690">
    <property type="entry name" value="MFS_1"/>
    <property type="match status" value="1"/>
</dbReference>
<feature type="domain" description="Major facilitator superfamily (MFS) profile" evidence="7">
    <location>
        <begin position="36"/>
        <end position="485"/>
    </location>
</feature>
<organism evidence="8 9">
    <name type="scientific">Nocardioides aurantiacus</name>
    <dbReference type="NCBI Taxonomy" id="86796"/>
    <lineage>
        <taxon>Bacteria</taxon>
        <taxon>Bacillati</taxon>
        <taxon>Actinomycetota</taxon>
        <taxon>Actinomycetes</taxon>
        <taxon>Propionibacteriales</taxon>
        <taxon>Nocardioidaceae</taxon>
        <taxon>Nocardioides</taxon>
    </lineage>
</organism>